<dbReference type="FunFam" id="3.30.2350.10:FF:000015">
    <property type="entry name" value="Mitochondrial RNA pseudouridine synthase RPUSD4"/>
    <property type="match status" value="1"/>
</dbReference>
<dbReference type="GO" id="GO:0003723">
    <property type="term" value="F:RNA binding"/>
    <property type="evidence" value="ECO:0007669"/>
    <property type="project" value="InterPro"/>
</dbReference>
<evidence type="ECO:0000256" key="9">
    <source>
        <dbReference type="ARBA" id="ARBA00039953"/>
    </source>
</evidence>
<evidence type="ECO:0000256" key="3">
    <source>
        <dbReference type="ARBA" id="ARBA00004173"/>
    </source>
</evidence>
<dbReference type="GO" id="GO:0001522">
    <property type="term" value="P:pseudouridine synthesis"/>
    <property type="evidence" value="ECO:0007669"/>
    <property type="project" value="InterPro"/>
</dbReference>
<evidence type="ECO:0000256" key="6">
    <source>
        <dbReference type="ARBA" id="ARBA00023128"/>
    </source>
</evidence>
<dbReference type="InterPro" id="IPR006145">
    <property type="entry name" value="PsdUridine_synth_RsuA/RluA"/>
</dbReference>
<evidence type="ECO:0000256" key="5">
    <source>
        <dbReference type="ARBA" id="ARBA00022946"/>
    </source>
</evidence>
<dbReference type="PANTHER" id="PTHR21600">
    <property type="entry name" value="MITOCHONDRIAL RNA PSEUDOURIDINE SYNTHASE"/>
    <property type="match status" value="1"/>
</dbReference>
<accession>A0A8X7XAK6</accession>
<keyword evidence="14" id="KW-1185">Reference proteome</keyword>
<comment type="catalytic activity">
    <reaction evidence="1">
        <text>a uridine in mRNA = a pseudouridine in mRNA</text>
        <dbReference type="Rhea" id="RHEA:56644"/>
        <dbReference type="Rhea" id="RHEA-COMP:14658"/>
        <dbReference type="Rhea" id="RHEA-COMP:14659"/>
        <dbReference type="ChEBI" id="CHEBI:65314"/>
        <dbReference type="ChEBI" id="CHEBI:65315"/>
    </reaction>
</comment>
<dbReference type="PANTHER" id="PTHR21600:SF83">
    <property type="entry name" value="PSEUDOURIDYLATE SYNTHASE RPUSD4, MITOCHONDRIAL"/>
    <property type="match status" value="1"/>
</dbReference>
<evidence type="ECO:0000256" key="4">
    <source>
        <dbReference type="ARBA" id="ARBA00010876"/>
    </source>
</evidence>
<dbReference type="Proteomes" id="UP000886611">
    <property type="component" value="Unassembled WGS sequence"/>
</dbReference>
<comment type="catalytic activity">
    <reaction evidence="2">
        <text>uridine in 5S rRNA = pseudouridine in 5S rRNA</text>
        <dbReference type="Rhea" id="RHEA:47036"/>
        <dbReference type="Rhea" id="RHEA-COMP:11730"/>
        <dbReference type="Rhea" id="RHEA-COMP:11731"/>
        <dbReference type="ChEBI" id="CHEBI:65314"/>
        <dbReference type="ChEBI" id="CHEBI:65315"/>
    </reaction>
</comment>
<feature type="non-terminal residue" evidence="13">
    <location>
        <position position="377"/>
    </location>
</feature>
<sequence>MAAPVCRNARPVLPRWSALSTRFRGFSSRPARTPVRPVESADGTGGGLKAEDLAEKIRREKRDAAVEKKQQQQVPTSPLQERVRELKKLSGQLQQVHPNVLAKVLKQGLLFENENLIVVNKPYGVPMDGGPNVKNNIADILPTLAKMLGGMRAEPLHICHRLDKETTGAFVLAKSQGAAECIRKLLKTHQLERKYWAVTVGVPVPSEGVIDIPIVEKEIAGPQPHFKMALSPLYRLNEESDKMTRIRPAQGAQSAVTRYGVLSSTGNSALLEVQPVTGVKHQIRVHMAYGLGCQILGDHKYAHWNKLAPQKLPERMLQKLGLEQAKVRHLPLHLHLRQLILPGVEGQEEIRVICPLPKFFFGSLKKLKIKLPDKDKK</sequence>
<keyword evidence="6" id="KW-0496">Mitochondrion</keyword>
<evidence type="ECO:0000313" key="14">
    <source>
        <dbReference type="Proteomes" id="UP000886611"/>
    </source>
</evidence>
<dbReference type="GO" id="GO:0005739">
    <property type="term" value="C:mitochondrion"/>
    <property type="evidence" value="ECO:0007669"/>
    <property type="project" value="UniProtKB-SubCell"/>
</dbReference>
<gene>
    <name evidence="13" type="primary">Rpusd4</name>
    <name evidence="13" type="ORF">GTO96_0002254</name>
</gene>
<comment type="caution">
    <text evidence="13">The sequence shown here is derived from an EMBL/GenBank/DDBJ whole genome shotgun (WGS) entry which is preliminary data.</text>
</comment>
<dbReference type="GeneID" id="120536590"/>
<dbReference type="SUPFAM" id="SSF55120">
    <property type="entry name" value="Pseudouridine synthase"/>
    <property type="match status" value="1"/>
</dbReference>
<evidence type="ECO:0000259" key="12">
    <source>
        <dbReference type="Pfam" id="PF00849"/>
    </source>
</evidence>
<dbReference type="InterPro" id="IPR050188">
    <property type="entry name" value="RluA_PseudoU_synthase"/>
</dbReference>
<feature type="region of interest" description="Disordered" evidence="11">
    <location>
        <begin position="27"/>
        <end position="51"/>
    </location>
</feature>
<dbReference type="GO" id="GO:0009982">
    <property type="term" value="F:pseudouridine synthase activity"/>
    <property type="evidence" value="ECO:0007669"/>
    <property type="project" value="InterPro"/>
</dbReference>
<evidence type="ECO:0000256" key="1">
    <source>
        <dbReference type="ARBA" id="ARBA00001166"/>
    </source>
</evidence>
<evidence type="ECO:0000256" key="10">
    <source>
        <dbReference type="ARBA" id="ARBA00041563"/>
    </source>
</evidence>
<dbReference type="Pfam" id="PF00849">
    <property type="entry name" value="PseudoU_synth_2"/>
    <property type="match status" value="1"/>
</dbReference>
<keyword evidence="5" id="KW-0809">Transit peptide</keyword>
<keyword evidence="7" id="KW-0413">Isomerase</keyword>
<proteinExistence type="inferred from homology"/>
<organism evidence="13 14">
    <name type="scientific">Polypterus senegalus</name>
    <name type="common">Senegal bichir</name>
    <dbReference type="NCBI Taxonomy" id="55291"/>
    <lineage>
        <taxon>Eukaryota</taxon>
        <taxon>Metazoa</taxon>
        <taxon>Chordata</taxon>
        <taxon>Craniata</taxon>
        <taxon>Vertebrata</taxon>
        <taxon>Euteleostomi</taxon>
        <taxon>Actinopterygii</taxon>
        <taxon>Polypteriformes</taxon>
        <taxon>Polypteridae</taxon>
        <taxon>Polypterus</taxon>
    </lineage>
</organism>
<feature type="non-terminal residue" evidence="13">
    <location>
        <position position="1"/>
    </location>
</feature>
<dbReference type="OrthoDB" id="428658at2759"/>
<evidence type="ECO:0000313" key="13">
    <source>
        <dbReference type="EMBL" id="KAG2464617.1"/>
    </source>
</evidence>
<dbReference type="Gene3D" id="3.30.2350.10">
    <property type="entry name" value="Pseudouridine synthase"/>
    <property type="match status" value="1"/>
</dbReference>
<evidence type="ECO:0000256" key="8">
    <source>
        <dbReference type="ARBA" id="ARBA00036943"/>
    </source>
</evidence>
<evidence type="ECO:0000256" key="2">
    <source>
        <dbReference type="ARBA" id="ARBA00001896"/>
    </source>
</evidence>
<dbReference type="RefSeq" id="XP_039620923.1">
    <property type="nucleotide sequence ID" value="XM_039764989.1"/>
</dbReference>
<evidence type="ECO:0000256" key="11">
    <source>
        <dbReference type="SAM" id="MobiDB-lite"/>
    </source>
</evidence>
<dbReference type="PROSITE" id="PS01129">
    <property type="entry name" value="PSI_RLU"/>
    <property type="match status" value="1"/>
</dbReference>
<dbReference type="CDD" id="cd02869">
    <property type="entry name" value="PseudoU_synth_RluA_like"/>
    <property type="match status" value="1"/>
</dbReference>
<name>A0A8X7XAK6_POLSE</name>
<dbReference type="InterPro" id="IPR020103">
    <property type="entry name" value="PsdUridine_synth_cat_dom_sf"/>
</dbReference>
<comment type="catalytic activity">
    <reaction evidence="8">
        <text>a uridine in tRNA = a pseudouridine in tRNA</text>
        <dbReference type="Rhea" id="RHEA:54572"/>
        <dbReference type="Rhea" id="RHEA-COMP:13339"/>
        <dbReference type="Rhea" id="RHEA-COMP:13934"/>
        <dbReference type="ChEBI" id="CHEBI:65314"/>
        <dbReference type="ChEBI" id="CHEBI:65315"/>
    </reaction>
</comment>
<dbReference type="AlphaFoldDB" id="A0A8X7XAK6"/>
<comment type="similarity">
    <text evidence="4">Belongs to the pseudouridine synthase RluA family.</text>
</comment>
<protein>
    <recommendedName>
        <fullName evidence="9">Pseudouridylate synthase RPUSD4, mitochondrial</fullName>
    </recommendedName>
    <alternativeName>
        <fullName evidence="10">RNA pseudouridylate synthase domain-containing protein 4</fullName>
    </alternativeName>
</protein>
<dbReference type="InterPro" id="IPR006224">
    <property type="entry name" value="PsdUridine_synth_RluA-like_CS"/>
</dbReference>
<comment type="subcellular location">
    <subcellularLocation>
        <location evidence="3">Mitochondrion</location>
    </subcellularLocation>
</comment>
<feature type="domain" description="Pseudouridine synthase RsuA/RluA-like" evidence="12">
    <location>
        <begin position="115"/>
        <end position="288"/>
    </location>
</feature>
<evidence type="ECO:0000256" key="7">
    <source>
        <dbReference type="ARBA" id="ARBA00023235"/>
    </source>
</evidence>
<dbReference type="EMBL" id="JAATIS010003638">
    <property type="protein sequence ID" value="KAG2464617.1"/>
    <property type="molecule type" value="Genomic_DNA"/>
</dbReference>
<reference evidence="13 14" key="1">
    <citation type="journal article" date="2021" name="Cell">
        <title>Tracing the genetic footprints of vertebrate landing in non-teleost ray-finned fishes.</title>
        <authorList>
            <person name="Bi X."/>
            <person name="Wang K."/>
            <person name="Yang L."/>
            <person name="Pan H."/>
            <person name="Jiang H."/>
            <person name="Wei Q."/>
            <person name="Fang M."/>
            <person name="Yu H."/>
            <person name="Zhu C."/>
            <person name="Cai Y."/>
            <person name="He Y."/>
            <person name="Gan X."/>
            <person name="Zeng H."/>
            <person name="Yu D."/>
            <person name="Zhu Y."/>
            <person name="Jiang H."/>
            <person name="Qiu Q."/>
            <person name="Yang H."/>
            <person name="Zhang Y.E."/>
            <person name="Wang W."/>
            <person name="Zhu M."/>
            <person name="He S."/>
            <person name="Zhang G."/>
        </authorList>
    </citation>
    <scope>NUCLEOTIDE SEQUENCE [LARGE SCALE GENOMIC DNA]</scope>
    <source>
        <strain evidence="13">Bchr_013</strain>
    </source>
</reference>